<evidence type="ECO:0000313" key="2">
    <source>
        <dbReference type="EMBL" id="RTQ50147.1"/>
    </source>
</evidence>
<accession>A0A431U3T6</accession>
<dbReference type="Proteomes" id="UP000282184">
    <property type="component" value="Unassembled WGS sequence"/>
</dbReference>
<dbReference type="RefSeq" id="WP_126693197.1">
    <property type="nucleotide sequence ID" value="NZ_RXOF01000005.1"/>
</dbReference>
<keyword evidence="1" id="KW-0812">Transmembrane</keyword>
<feature type="transmembrane region" description="Helical" evidence="1">
    <location>
        <begin position="18"/>
        <end position="38"/>
    </location>
</feature>
<dbReference type="OrthoDB" id="981292at2"/>
<protein>
    <submittedName>
        <fullName evidence="2">Uncharacterized protein</fullName>
    </submittedName>
</protein>
<proteinExistence type="predicted"/>
<feature type="transmembrane region" description="Helical" evidence="1">
    <location>
        <begin position="50"/>
        <end position="75"/>
    </location>
</feature>
<keyword evidence="3" id="KW-1185">Reference proteome</keyword>
<dbReference type="EMBL" id="RXOF01000005">
    <property type="protein sequence ID" value="RTQ50147.1"/>
    <property type="molecule type" value="Genomic_DNA"/>
</dbReference>
<organism evidence="2 3">
    <name type="scientific">Hymenobacter gummosus</name>
    <dbReference type="NCBI Taxonomy" id="1776032"/>
    <lineage>
        <taxon>Bacteria</taxon>
        <taxon>Pseudomonadati</taxon>
        <taxon>Bacteroidota</taxon>
        <taxon>Cytophagia</taxon>
        <taxon>Cytophagales</taxon>
        <taxon>Hymenobacteraceae</taxon>
        <taxon>Hymenobacter</taxon>
    </lineage>
</organism>
<evidence type="ECO:0000313" key="3">
    <source>
        <dbReference type="Proteomes" id="UP000282184"/>
    </source>
</evidence>
<reference evidence="2 3" key="1">
    <citation type="submission" date="2018-12" db="EMBL/GenBank/DDBJ databases">
        <title>Hymenobacter gummosus sp. nov., isolated from a spring.</title>
        <authorList>
            <person name="Nie L."/>
        </authorList>
    </citation>
    <scope>NUCLEOTIDE SEQUENCE [LARGE SCALE GENOMIC DNA]</scope>
    <source>
        <strain evidence="2 3">KCTC 52166</strain>
    </source>
</reference>
<feature type="transmembrane region" description="Helical" evidence="1">
    <location>
        <begin position="87"/>
        <end position="108"/>
    </location>
</feature>
<sequence>MIAAAIRKAADGSRLRRWCLLLGWSVWGLWLLVILVSISPLEATSIGLKLAIHLLLAGLSWLMPLALSLHVNVWIRGNSWWIDLLRIGLVGVLLLLMSVLLFAGPWAVGMAPFPLEPRWTDERVLRQPDAAWGRVAVQQGTDKWGNPVKRVVQLTPVLGLWQWVQPVDTARIDPRDWRRVSR</sequence>
<dbReference type="AlphaFoldDB" id="A0A431U3T6"/>
<name>A0A431U3T6_9BACT</name>
<evidence type="ECO:0000256" key="1">
    <source>
        <dbReference type="SAM" id="Phobius"/>
    </source>
</evidence>
<keyword evidence="1" id="KW-1133">Transmembrane helix</keyword>
<keyword evidence="1" id="KW-0472">Membrane</keyword>
<gene>
    <name evidence="2" type="ORF">EJV47_10960</name>
</gene>
<comment type="caution">
    <text evidence="2">The sequence shown here is derived from an EMBL/GenBank/DDBJ whole genome shotgun (WGS) entry which is preliminary data.</text>
</comment>